<dbReference type="AlphaFoldDB" id="A0A433Q812"/>
<sequence>MPTVRIGPDYDNLSPYAINDDANPLLIDSPHWAGRVTFRLNYARASTAGARNQLQTAYFAGRKRYFSIQSQGRFKPTNGESADGLWTGDDVLFVAETEGGIHPPPGAWLAVKFARFIDPGFTADGMYLEKRPWAGSWLLCGMNVVNVTKAPEANTMSAKEAGGESKRVDEKMDADEDEQQKVESPEIIPLGAWEHHGSNLLPESSALLFHDSSPPKLTPSQRRKYFHNPSNRRAVQFDPNNVYSFDFFNDFTNLATMKAEMGLHFDIRGVLNRQPLRFVCTSKDRKAVFFVVEIDYADLNG</sequence>
<proteinExistence type="predicted"/>
<dbReference type="Proteomes" id="UP000274822">
    <property type="component" value="Unassembled WGS sequence"/>
</dbReference>
<feature type="compositionally biased region" description="Basic and acidic residues" evidence="1">
    <location>
        <begin position="161"/>
        <end position="171"/>
    </location>
</feature>
<keyword evidence="4" id="KW-1185">Reference proteome</keyword>
<protein>
    <recommendedName>
        <fullName evidence="2">Domain of unknown function at the cortex 1 domain-containing protein</fullName>
    </recommendedName>
</protein>
<evidence type="ECO:0000313" key="4">
    <source>
        <dbReference type="Proteomes" id="UP000274822"/>
    </source>
</evidence>
<gene>
    <name evidence="3" type="ORF">BC938DRAFT_471480</name>
</gene>
<evidence type="ECO:0000256" key="1">
    <source>
        <dbReference type="SAM" id="MobiDB-lite"/>
    </source>
</evidence>
<feature type="region of interest" description="Disordered" evidence="1">
    <location>
        <begin position="155"/>
        <end position="182"/>
    </location>
</feature>
<organism evidence="3 4">
    <name type="scientific">Jimgerdemannia flammicorona</name>
    <dbReference type="NCBI Taxonomy" id="994334"/>
    <lineage>
        <taxon>Eukaryota</taxon>
        <taxon>Fungi</taxon>
        <taxon>Fungi incertae sedis</taxon>
        <taxon>Mucoromycota</taxon>
        <taxon>Mucoromycotina</taxon>
        <taxon>Endogonomycetes</taxon>
        <taxon>Endogonales</taxon>
        <taxon>Endogonaceae</taxon>
        <taxon>Jimgerdemannia</taxon>
    </lineage>
</organism>
<comment type="caution">
    <text evidence="3">The sequence shown here is derived from an EMBL/GenBank/DDBJ whole genome shotgun (WGS) entry which is preliminary data.</text>
</comment>
<dbReference type="EMBL" id="RBNJ01011691">
    <property type="protein sequence ID" value="RUS25906.1"/>
    <property type="molecule type" value="Genomic_DNA"/>
</dbReference>
<reference evidence="3 4" key="1">
    <citation type="journal article" date="2018" name="New Phytol.">
        <title>Phylogenomics of Endogonaceae and evolution of mycorrhizas within Mucoromycota.</title>
        <authorList>
            <person name="Chang Y."/>
            <person name="Desiro A."/>
            <person name="Na H."/>
            <person name="Sandor L."/>
            <person name="Lipzen A."/>
            <person name="Clum A."/>
            <person name="Barry K."/>
            <person name="Grigoriev I.V."/>
            <person name="Martin F.M."/>
            <person name="Stajich J.E."/>
            <person name="Smith M.E."/>
            <person name="Bonito G."/>
            <person name="Spatafora J.W."/>
        </authorList>
    </citation>
    <scope>NUCLEOTIDE SEQUENCE [LARGE SCALE GENOMIC DNA]</scope>
    <source>
        <strain evidence="3 4">AD002</strain>
    </source>
</reference>
<dbReference type="InterPro" id="IPR013897">
    <property type="entry name" value="Duc1"/>
</dbReference>
<name>A0A433Q812_9FUNG</name>
<accession>A0A433Q812</accession>
<feature type="domain" description="Domain of unknown function at the cortex 1" evidence="2">
    <location>
        <begin position="4"/>
        <end position="296"/>
    </location>
</feature>
<dbReference type="PANTHER" id="PTHR34826">
    <property type="entry name" value="UPF0590 PROTEIN C409.17C"/>
    <property type="match status" value="1"/>
</dbReference>
<dbReference type="Pfam" id="PF08588">
    <property type="entry name" value="Duc1"/>
    <property type="match status" value="1"/>
</dbReference>
<dbReference type="PANTHER" id="PTHR34826:SF2">
    <property type="entry name" value="UPF0590 PROTEIN C409.17C"/>
    <property type="match status" value="1"/>
</dbReference>
<evidence type="ECO:0000259" key="2">
    <source>
        <dbReference type="Pfam" id="PF08588"/>
    </source>
</evidence>
<evidence type="ECO:0000313" key="3">
    <source>
        <dbReference type="EMBL" id="RUS25906.1"/>
    </source>
</evidence>